<feature type="transmembrane region" description="Helical" evidence="5">
    <location>
        <begin position="289"/>
        <end position="306"/>
    </location>
</feature>
<dbReference type="Gene3D" id="1.20.1250.20">
    <property type="entry name" value="MFS general substrate transporter like domains"/>
    <property type="match status" value="2"/>
</dbReference>
<gene>
    <name evidence="7" type="ORF">QM524_17310</name>
</gene>
<keyword evidence="3 5" id="KW-1133">Transmembrane helix</keyword>
<dbReference type="InterPro" id="IPR011701">
    <property type="entry name" value="MFS"/>
</dbReference>
<evidence type="ECO:0000313" key="8">
    <source>
        <dbReference type="Proteomes" id="UP001236507"/>
    </source>
</evidence>
<dbReference type="CDD" id="cd17316">
    <property type="entry name" value="MFS_SV2_like"/>
    <property type="match status" value="1"/>
</dbReference>
<feature type="transmembrane region" description="Helical" evidence="5">
    <location>
        <begin position="107"/>
        <end position="128"/>
    </location>
</feature>
<evidence type="ECO:0000256" key="3">
    <source>
        <dbReference type="ARBA" id="ARBA00022989"/>
    </source>
</evidence>
<keyword evidence="8" id="KW-1185">Reference proteome</keyword>
<feature type="transmembrane region" description="Helical" evidence="5">
    <location>
        <begin position="353"/>
        <end position="370"/>
    </location>
</feature>
<evidence type="ECO:0000256" key="2">
    <source>
        <dbReference type="ARBA" id="ARBA00022692"/>
    </source>
</evidence>
<dbReference type="EMBL" id="JASHIF010000016">
    <property type="protein sequence ID" value="MDI9860978.1"/>
    <property type="molecule type" value="Genomic_DNA"/>
</dbReference>
<proteinExistence type="predicted"/>
<evidence type="ECO:0000259" key="6">
    <source>
        <dbReference type="PROSITE" id="PS50850"/>
    </source>
</evidence>
<feature type="transmembrane region" description="Helical" evidence="5">
    <location>
        <begin position="83"/>
        <end position="101"/>
    </location>
</feature>
<feature type="transmembrane region" description="Helical" evidence="5">
    <location>
        <begin position="221"/>
        <end position="243"/>
    </location>
</feature>
<sequence>MQETTISKNAKLLILVASLGYFVDVYDLILFGVIRNASLASLGLDKDGQLSEGLRLLNIQMAGMLLGGLIWGILGDKRGRKSVLFGSILLYSLANAFNGMVQDLTVYAILRFLAGIGLAGELGAGVTLVNESLPKEKRGYGALFIAGTGALGAVTAAYIASLSTDPEWWRMTYYIGGAMGLALLLLRIGTMESSLFQNIEKSAPKGNFLSLFTDSNKLKRYIYCILIGLPVWYTVGILVLVAPELSKAIGVQGEIKAGTVVILCYAGLSSGDFLSGLVSQFLQSRKKTIYWFVGSSIILMGIYLLVHGLSTTIFYFLCFALGFSGGYWAVFITMASEQFGTNIRATVTTTVPNFVRGALILITLGFKFLMGHVGLIYAALIVGCICNFAALWASYMSEETFDKDLDFID</sequence>
<dbReference type="PROSITE" id="PS50850">
    <property type="entry name" value="MFS"/>
    <property type="match status" value="1"/>
</dbReference>
<organism evidence="7 8">
    <name type="scientific">Flectobacillus roseus</name>
    <dbReference type="NCBI Taxonomy" id="502259"/>
    <lineage>
        <taxon>Bacteria</taxon>
        <taxon>Pseudomonadati</taxon>
        <taxon>Bacteroidota</taxon>
        <taxon>Cytophagia</taxon>
        <taxon>Cytophagales</taxon>
        <taxon>Flectobacillaceae</taxon>
        <taxon>Flectobacillus</taxon>
    </lineage>
</organism>
<dbReference type="Pfam" id="PF07690">
    <property type="entry name" value="MFS_1"/>
    <property type="match status" value="1"/>
</dbReference>
<feature type="transmembrane region" description="Helical" evidence="5">
    <location>
        <begin position="312"/>
        <end position="332"/>
    </location>
</feature>
<reference evidence="7 8" key="1">
    <citation type="submission" date="2023-05" db="EMBL/GenBank/DDBJ databases">
        <title>Novel species of genus Flectobacillus isolated from stream in China.</title>
        <authorList>
            <person name="Lu H."/>
        </authorList>
    </citation>
    <scope>NUCLEOTIDE SEQUENCE [LARGE SCALE GENOMIC DNA]</scope>
    <source>
        <strain evidence="7 8">KCTC 42575</strain>
    </source>
</reference>
<comment type="caution">
    <text evidence="7">The sequence shown here is derived from an EMBL/GenBank/DDBJ whole genome shotgun (WGS) entry which is preliminary data.</text>
</comment>
<dbReference type="PANTHER" id="PTHR23508:SF10">
    <property type="entry name" value="CARBOXYLIC ACID TRANSPORTER PROTEIN HOMOLOG"/>
    <property type="match status" value="1"/>
</dbReference>
<keyword evidence="2 5" id="KW-0812">Transmembrane</keyword>
<feature type="transmembrane region" description="Helical" evidence="5">
    <location>
        <begin position="171"/>
        <end position="189"/>
    </location>
</feature>
<evidence type="ECO:0000313" key="7">
    <source>
        <dbReference type="EMBL" id="MDI9860978.1"/>
    </source>
</evidence>
<dbReference type="PANTHER" id="PTHR23508">
    <property type="entry name" value="CARBOXYLIC ACID TRANSPORTER PROTEIN HOMOLOG"/>
    <property type="match status" value="1"/>
</dbReference>
<evidence type="ECO:0000256" key="5">
    <source>
        <dbReference type="SAM" id="Phobius"/>
    </source>
</evidence>
<keyword evidence="4 5" id="KW-0472">Membrane</keyword>
<feature type="transmembrane region" description="Helical" evidence="5">
    <location>
        <begin position="376"/>
        <end position="395"/>
    </location>
</feature>
<dbReference type="Proteomes" id="UP001236507">
    <property type="component" value="Unassembled WGS sequence"/>
</dbReference>
<accession>A0ABT6YBL1</accession>
<dbReference type="InterPro" id="IPR036259">
    <property type="entry name" value="MFS_trans_sf"/>
</dbReference>
<name>A0ABT6YBL1_9BACT</name>
<feature type="domain" description="Major facilitator superfamily (MFS) profile" evidence="6">
    <location>
        <begin position="13"/>
        <end position="401"/>
    </location>
</feature>
<feature type="transmembrane region" description="Helical" evidence="5">
    <location>
        <begin position="12"/>
        <end position="34"/>
    </location>
</feature>
<evidence type="ECO:0000256" key="1">
    <source>
        <dbReference type="ARBA" id="ARBA00004141"/>
    </source>
</evidence>
<dbReference type="InterPro" id="IPR020846">
    <property type="entry name" value="MFS_dom"/>
</dbReference>
<feature type="transmembrane region" description="Helical" evidence="5">
    <location>
        <begin position="54"/>
        <end position="74"/>
    </location>
</feature>
<dbReference type="SUPFAM" id="SSF103473">
    <property type="entry name" value="MFS general substrate transporter"/>
    <property type="match status" value="1"/>
</dbReference>
<comment type="subcellular location">
    <subcellularLocation>
        <location evidence="1">Membrane</location>
        <topology evidence="1">Multi-pass membrane protein</topology>
    </subcellularLocation>
</comment>
<evidence type="ECO:0000256" key="4">
    <source>
        <dbReference type="ARBA" id="ARBA00023136"/>
    </source>
</evidence>
<protein>
    <submittedName>
        <fullName evidence="7">MFS transporter</fullName>
    </submittedName>
</protein>
<dbReference type="RefSeq" id="WP_095161308.1">
    <property type="nucleotide sequence ID" value="NZ_JASHIF010000016.1"/>
</dbReference>
<feature type="transmembrane region" description="Helical" evidence="5">
    <location>
        <begin position="140"/>
        <end position="159"/>
    </location>
</feature>